<reference evidence="2 3" key="1">
    <citation type="submission" date="2019-04" db="EMBL/GenBank/DDBJ databases">
        <authorList>
            <person name="Grouzdev D.S."/>
            <person name="Nazina T.N."/>
        </authorList>
    </citation>
    <scope>NUCLEOTIDE SEQUENCE [LARGE SCALE GENOMIC DNA]</scope>
    <source>
        <strain evidence="2 3">SHC 3-19</strain>
    </source>
</reference>
<gene>
    <name evidence="2" type="ORF">E5S66_13400</name>
</gene>
<keyword evidence="3" id="KW-1185">Reference proteome</keyword>
<evidence type="ECO:0000313" key="3">
    <source>
        <dbReference type="Proteomes" id="UP000308508"/>
    </source>
</evidence>
<protein>
    <submittedName>
        <fullName evidence="2">Uncharacterized protein</fullName>
    </submittedName>
</protein>
<comment type="caution">
    <text evidence="2">The sequence shown here is derived from an EMBL/GenBank/DDBJ whole genome shotgun (WGS) entry which is preliminary data.</text>
</comment>
<sequence>MFRTLLECPHCKWRIALEDARTEIPQPELSTTWKKVQLVYTICPECRRDFRVTGERRAAAILLMAVLASLLAANFMDSWWPLVLGSSLLLLQNKVKQLLIRAEHA</sequence>
<evidence type="ECO:0000313" key="2">
    <source>
        <dbReference type="EMBL" id="TLX20680.1"/>
    </source>
</evidence>
<accession>A0A5R9PDM8</accession>
<keyword evidence="1" id="KW-0812">Transmembrane</keyword>
<feature type="transmembrane region" description="Helical" evidence="1">
    <location>
        <begin position="58"/>
        <end position="76"/>
    </location>
</feature>
<dbReference type="AlphaFoldDB" id="A0A5R9PDM8"/>
<dbReference type="EMBL" id="SROY01000010">
    <property type="protein sequence ID" value="TLX20680.1"/>
    <property type="molecule type" value="Genomic_DNA"/>
</dbReference>
<keyword evidence="1" id="KW-0472">Membrane</keyword>
<name>A0A5R9PDM8_9GAMM</name>
<organism evidence="2 3">
    <name type="scientific">Thermomonas fusca</name>
    <dbReference type="NCBI Taxonomy" id="215690"/>
    <lineage>
        <taxon>Bacteria</taxon>
        <taxon>Pseudomonadati</taxon>
        <taxon>Pseudomonadota</taxon>
        <taxon>Gammaproteobacteria</taxon>
        <taxon>Lysobacterales</taxon>
        <taxon>Lysobacteraceae</taxon>
        <taxon>Thermomonas</taxon>
    </lineage>
</organism>
<proteinExistence type="predicted"/>
<evidence type="ECO:0000256" key="1">
    <source>
        <dbReference type="SAM" id="Phobius"/>
    </source>
</evidence>
<dbReference type="Proteomes" id="UP000308508">
    <property type="component" value="Unassembled WGS sequence"/>
</dbReference>
<dbReference type="RefSeq" id="WP_138350030.1">
    <property type="nucleotide sequence ID" value="NZ_SROY01000010.1"/>
</dbReference>
<keyword evidence="1" id="KW-1133">Transmembrane helix</keyword>